<comment type="caution">
    <text evidence="1">The sequence shown here is derived from an EMBL/GenBank/DDBJ whole genome shotgun (WGS) entry which is preliminary data.</text>
</comment>
<keyword evidence="2" id="KW-1185">Reference proteome</keyword>
<gene>
    <name evidence="1" type="ORF">O6H91_01G010400</name>
</gene>
<reference evidence="2" key="1">
    <citation type="journal article" date="2024" name="Proc. Natl. Acad. Sci. U.S.A.">
        <title>Extraordinary preservation of gene collinearity over three hundred million years revealed in homosporous lycophytes.</title>
        <authorList>
            <person name="Li C."/>
            <person name="Wickell D."/>
            <person name="Kuo L.Y."/>
            <person name="Chen X."/>
            <person name="Nie B."/>
            <person name="Liao X."/>
            <person name="Peng D."/>
            <person name="Ji J."/>
            <person name="Jenkins J."/>
            <person name="Williams M."/>
            <person name="Shu S."/>
            <person name="Plott C."/>
            <person name="Barry K."/>
            <person name="Rajasekar S."/>
            <person name="Grimwood J."/>
            <person name="Han X."/>
            <person name="Sun S."/>
            <person name="Hou Z."/>
            <person name="He W."/>
            <person name="Dai G."/>
            <person name="Sun C."/>
            <person name="Schmutz J."/>
            <person name="Leebens-Mack J.H."/>
            <person name="Li F.W."/>
            <person name="Wang L."/>
        </authorList>
    </citation>
    <scope>NUCLEOTIDE SEQUENCE [LARGE SCALE GENOMIC DNA]</scope>
    <source>
        <strain evidence="2">cv. PW_Plant_1</strain>
    </source>
</reference>
<dbReference type="Proteomes" id="UP001162992">
    <property type="component" value="Chromosome 1"/>
</dbReference>
<proteinExistence type="predicted"/>
<accession>A0ACC2EMW6</accession>
<sequence length="332" mass="35983">MNESEESTHSLLSGDFSGTTNPSKLNYYGLNGTRQLPAWLDVKVLYVRVSFGPPDESPDVLIMRFPQRSIETALEVNGGRISPSEETSLILRRDRVDKDSLEVTYVTTDKLRAVGCVTFEIYENEEILVCGVLLKADTSDMQGLIGYDSSASSLTKSITSGWAMECNCVVRSMGCSFLKGRHDYASLSYASPAMEVCVVGQYSSTPVILTQTVELAARKRTIRHGTLDAIPEDKECGVPQNMILTDLDGQVADERLYGDLDGKVTAIGKYYGSEGGGGAYLEGDDGDISWFNAGVRVGVGIGLGMCLGIGIGVGLLVRTYQVATKSFRKQLF</sequence>
<name>A0ACC2EMW6_DIPCM</name>
<organism evidence="1 2">
    <name type="scientific">Diphasiastrum complanatum</name>
    <name type="common">Issler's clubmoss</name>
    <name type="synonym">Lycopodium complanatum</name>
    <dbReference type="NCBI Taxonomy" id="34168"/>
    <lineage>
        <taxon>Eukaryota</taxon>
        <taxon>Viridiplantae</taxon>
        <taxon>Streptophyta</taxon>
        <taxon>Embryophyta</taxon>
        <taxon>Tracheophyta</taxon>
        <taxon>Lycopodiopsida</taxon>
        <taxon>Lycopodiales</taxon>
        <taxon>Lycopodiaceae</taxon>
        <taxon>Lycopodioideae</taxon>
        <taxon>Diphasiastrum</taxon>
    </lineage>
</organism>
<protein>
    <submittedName>
        <fullName evidence="1">Uncharacterized protein</fullName>
    </submittedName>
</protein>
<dbReference type="EMBL" id="CM055092">
    <property type="protein sequence ID" value="KAJ7567864.1"/>
    <property type="molecule type" value="Genomic_DNA"/>
</dbReference>
<evidence type="ECO:0000313" key="1">
    <source>
        <dbReference type="EMBL" id="KAJ7567864.1"/>
    </source>
</evidence>
<evidence type="ECO:0000313" key="2">
    <source>
        <dbReference type="Proteomes" id="UP001162992"/>
    </source>
</evidence>